<evidence type="ECO:0000313" key="5">
    <source>
        <dbReference type="Proteomes" id="UP001500266"/>
    </source>
</evidence>
<dbReference type="PROSITE" id="PS50801">
    <property type="entry name" value="STAS"/>
    <property type="match status" value="1"/>
</dbReference>
<evidence type="ECO:0000256" key="2">
    <source>
        <dbReference type="RuleBase" id="RU003749"/>
    </source>
</evidence>
<comment type="caution">
    <text evidence="4">The sequence shown here is derived from an EMBL/GenBank/DDBJ whole genome shotgun (WGS) entry which is preliminary data.</text>
</comment>
<evidence type="ECO:0000256" key="1">
    <source>
        <dbReference type="ARBA" id="ARBA00009013"/>
    </source>
</evidence>
<dbReference type="NCBIfam" id="TIGR00377">
    <property type="entry name" value="ant_ant_sig"/>
    <property type="match status" value="1"/>
</dbReference>
<dbReference type="Gene3D" id="3.30.750.24">
    <property type="entry name" value="STAS domain"/>
    <property type="match status" value="1"/>
</dbReference>
<proteinExistence type="inferred from homology"/>
<keyword evidence="5" id="KW-1185">Reference proteome</keyword>
<protein>
    <recommendedName>
        <fullName evidence="2">Anti-sigma factor antagonist</fullName>
    </recommendedName>
</protein>
<organism evidence="4 5">
    <name type="scientific">Actinomadura keratinilytica</name>
    <dbReference type="NCBI Taxonomy" id="547461"/>
    <lineage>
        <taxon>Bacteria</taxon>
        <taxon>Bacillati</taxon>
        <taxon>Actinomycetota</taxon>
        <taxon>Actinomycetes</taxon>
        <taxon>Streptosporangiales</taxon>
        <taxon>Thermomonosporaceae</taxon>
        <taxon>Actinomadura</taxon>
    </lineage>
</organism>
<evidence type="ECO:0000313" key="4">
    <source>
        <dbReference type="EMBL" id="GAA4147327.1"/>
    </source>
</evidence>
<sequence>MTVVDGPPAQDPPRFAMSLTTLPSGTRVVGVSGEVDIATADVFGDLLLAALDLDHPHVVVDAEHLEFCDAQGLRALTAAADLAEALGGRVTIVNARPLVVRLLRITGLCRRFAVRAAAAQPN</sequence>
<gene>
    <name evidence="4" type="ORF">GCM10022416_40620</name>
</gene>
<dbReference type="SUPFAM" id="SSF52091">
    <property type="entry name" value="SpoIIaa-like"/>
    <property type="match status" value="1"/>
</dbReference>
<feature type="domain" description="STAS" evidence="3">
    <location>
        <begin position="16"/>
        <end position="122"/>
    </location>
</feature>
<dbReference type="InterPro" id="IPR002645">
    <property type="entry name" value="STAS_dom"/>
</dbReference>
<dbReference type="InterPro" id="IPR036513">
    <property type="entry name" value="STAS_dom_sf"/>
</dbReference>
<dbReference type="Proteomes" id="UP001500266">
    <property type="component" value="Unassembled WGS sequence"/>
</dbReference>
<reference evidence="5" key="1">
    <citation type="journal article" date="2019" name="Int. J. Syst. Evol. Microbiol.">
        <title>The Global Catalogue of Microorganisms (GCM) 10K type strain sequencing project: providing services to taxonomists for standard genome sequencing and annotation.</title>
        <authorList>
            <consortium name="The Broad Institute Genomics Platform"/>
            <consortium name="The Broad Institute Genome Sequencing Center for Infectious Disease"/>
            <person name="Wu L."/>
            <person name="Ma J."/>
        </authorList>
    </citation>
    <scope>NUCLEOTIDE SEQUENCE [LARGE SCALE GENOMIC DNA]</scope>
    <source>
        <strain evidence="5">JCM 17316</strain>
    </source>
</reference>
<dbReference type="PANTHER" id="PTHR33495">
    <property type="entry name" value="ANTI-SIGMA FACTOR ANTAGONIST TM_1081-RELATED-RELATED"/>
    <property type="match status" value="1"/>
</dbReference>
<dbReference type="InterPro" id="IPR058548">
    <property type="entry name" value="MlaB-like_STAS"/>
</dbReference>
<evidence type="ECO:0000259" key="3">
    <source>
        <dbReference type="PROSITE" id="PS50801"/>
    </source>
</evidence>
<dbReference type="InterPro" id="IPR003658">
    <property type="entry name" value="Anti-sigma_ant"/>
</dbReference>
<dbReference type="EMBL" id="BAABDO010000066">
    <property type="protein sequence ID" value="GAA4147327.1"/>
    <property type="molecule type" value="Genomic_DNA"/>
</dbReference>
<dbReference type="Pfam" id="PF13466">
    <property type="entry name" value="STAS_2"/>
    <property type="match status" value="1"/>
</dbReference>
<name>A0ABP7Z5B5_9ACTN</name>
<dbReference type="CDD" id="cd07043">
    <property type="entry name" value="STAS_anti-anti-sigma_factors"/>
    <property type="match status" value="1"/>
</dbReference>
<comment type="similarity">
    <text evidence="1 2">Belongs to the anti-sigma-factor antagonist family.</text>
</comment>
<accession>A0ABP7Z5B5</accession>
<dbReference type="PANTHER" id="PTHR33495:SF2">
    <property type="entry name" value="ANTI-SIGMA FACTOR ANTAGONIST TM_1081-RELATED"/>
    <property type="match status" value="1"/>
</dbReference>